<keyword evidence="10" id="KW-1185">Reference proteome</keyword>
<dbReference type="STRING" id="1263082.A0A068RHJ5"/>
<dbReference type="GO" id="GO:1990526">
    <property type="term" value="C:Ste12p-Dig1p-Dig2p complex"/>
    <property type="evidence" value="ECO:0007669"/>
    <property type="project" value="TreeGrafter"/>
</dbReference>
<keyword evidence="3" id="KW-0804">Transcription</keyword>
<dbReference type="VEuPathDB" id="FungiDB:LCOR_01191.1"/>
<dbReference type="SUPFAM" id="SSF57667">
    <property type="entry name" value="beta-beta-alpha zinc fingers"/>
    <property type="match status" value="1"/>
</dbReference>
<dbReference type="InterPro" id="IPR003120">
    <property type="entry name" value="Ste12"/>
</dbReference>
<dbReference type="GO" id="GO:0008270">
    <property type="term" value="F:zinc ion binding"/>
    <property type="evidence" value="ECO:0007669"/>
    <property type="project" value="UniProtKB-KW"/>
</dbReference>
<dbReference type="PROSITE" id="PS00028">
    <property type="entry name" value="ZINC_FINGER_C2H2_1"/>
    <property type="match status" value="2"/>
</dbReference>
<dbReference type="PROSITE" id="PS50157">
    <property type="entry name" value="ZINC_FINGER_C2H2_2"/>
    <property type="match status" value="2"/>
</dbReference>
<evidence type="ECO:0000256" key="2">
    <source>
        <dbReference type="ARBA" id="ARBA00023015"/>
    </source>
</evidence>
<keyword evidence="6" id="KW-0863">Zinc-finger</keyword>
<dbReference type="EMBL" id="CBTN010000003">
    <property type="protein sequence ID" value="CDH49449.1"/>
    <property type="molecule type" value="Genomic_DNA"/>
</dbReference>
<dbReference type="Proteomes" id="UP000027586">
    <property type="component" value="Unassembled WGS sequence"/>
</dbReference>
<keyword evidence="6" id="KW-0479">Metal-binding</keyword>
<dbReference type="GO" id="GO:0005634">
    <property type="term" value="C:nucleus"/>
    <property type="evidence" value="ECO:0007669"/>
    <property type="project" value="UniProtKB-SubCell"/>
</dbReference>
<gene>
    <name evidence="9" type="ORF">LCOR_01191.1</name>
</gene>
<evidence type="ECO:0000256" key="4">
    <source>
        <dbReference type="ARBA" id="ARBA00023242"/>
    </source>
</evidence>
<feature type="region of interest" description="Disordered" evidence="7">
    <location>
        <begin position="239"/>
        <end position="260"/>
    </location>
</feature>
<keyword evidence="2" id="KW-0805">Transcription regulation</keyword>
<comment type="subcellular location">
    <subcellularLocation>
        <location evidence="1">Nucleus</location>
    </subcellularLocation>
</comment>
<evidence type="ECO:0000256" key="5">
    <source>
        <dbReference type="ARBA" id="ARBA00024345"/>
    </source>
</evidence>
<feature type="compositionally biased region" description="Low complexity" evidence="7">
    <location>
        <begin position="38"/>
        <end position="47"/>
    </location>
</feature>
<evidence type="ECO:0000256" key="6">
    <source>
        <dbReference type="PROSITE-ProRule" id="PRU00042"/>
    </source>
</evidence>
<dbReference type="SMART" id="SM00424">
    <property type="entry name" value="STE"/>
    <property type="match status" value="1"/>
</dbReference>
<dbReference type="PANTHER" id="PTHR47427:SF1">
    <property type="entry name" value="PROTEIN STE12"/>
    <property type="match status" value="1"/>
</dbReference>
<dbReference type="InterPro" id="IPR036236">
    <property type="entry name" value="Znf_C2H2_sf"/>
</dbReference>
<feature type="region of interest" description="Disordered" evidence="7">
    <location>
        <begin position="1"/>
        <end position="47"/>
    </location>
</feature>
<dbReference type="GO" id="GO:1990527">
    <property type="term" value="C:Tec1p-Ste12p-Dig1p complex"/>
    <property type="evidence" value="ECO:0007669"/>
    <property type="project" value="TreeGrafter"/>
</dbReference>
<protein>
    <submittedName>
        <fullName evidence="9">Ste12-like transcription factor</fullName>
    </submittedName>
</protein>
<dbReference type="Pfam" id="PF02200">
    <property type="entry name" value="STE"/>
    <property type="match status" value="1"/>
</dbReference>
<name>A0A068RHJ5_9FUNG</name>
<evidence type="ECO:0000259" key="8">
    <source>
        <dbReference type="PROSITE" id="PS50157"/>
    </source>
</evidence>
<evidence type="ECO:0000313" key="9">
    <source>
        <dbReference type="EMBL" id="CDH49449.1"/>
    </source>
</evidence>
<dbReference type="SMART" id="SM00355">
    <property type="entry name" value="ZnF_C2H2"/>
    <property type="match status" value="2"/>
</dbReference>
<accession>A0A068RHJ5</accession>
<evidence type="ECO:0000256" key="7">
    <source>
        <dbReference type="SAM" id="MobiDB-lite"/>
    </source>
</evidence>
<dbReference type="GO" id="GO:0003700">
    <property type="term" value="F:DNA-binding transcription factor activity"/>
    <property type="evidence" value="ECO:0007669"/>
    <property type="project" value="InterPro"/>
</dbReference>
<feature type="domain" description="C2H2-type" evidence="8">
    <location>
        <begin position="386"/>
        <end position="413"/>
    </location>
</feature>
<evidence type="ECO:0000256" key="1">
    <source>
        <dbReference type="ARBA" id="ARBA00004123"/>
    </source>
</evidence>
<dbReference type="Gene3D" id="3.30.160.60">
    <property type="entry name" value="Classic Zinc Finger"/>
    <property type="match status" value="1"/>
</dbReference>
<comment type="similarity">
    <text evidence="5">Belongs to the STE12 transcription factor family.</text>
</comment>
<evidence type="ECO:0000313" key="10">
    <source>
        <dbReference type="Proteomes" id="UP000027586"/>
    </source>
</evidence>
<sequence length="586" mass="64958">MPPSSQKNSTTSCFDNPNQSATEPVASTKIDLKEEQESTTPVTMPTDDTVSERMTQIDDLKYFLATAPDNNSNVGWQVVEANSSIKRFRLPVVNEDISCVLWDDFFFMTGTDIVRSLTFRFHAFGRPVTNAKKFEEGIFSDLRNLKPGMDARLEDPKSDLLDLLYRHNCIRTQKKQKVFFWFSVPHDRLFLDALQRDLKREKLDMEPATTAVAEPATSISLESSMDLFDKLRKAMAQAAAAEDPTTTTSSSSSTHVDSTTGCISNDCTPTRFNENDQQHGVRRHGSTALTARASGNGRVIKPIPASRRMTEADLSKKRALFGALELFDGSPMYKQRRRRHRSASTAFHAAAPSSSTSSPLAMMETPHHWRSTTTPCDWMMEQPRAYTCPHCGNPFQQLELLDAHLRSHEREQPFVCCLCGKRFVCQYGLAEHQHVFHPFDSCCCCCCSWSPDAAAAAAGAAAAAAPIPHPQPQQPPSAVAAAAVTTPMLDEDASSLVTSPCTPTSLFTPYMDPCWSASVATLANNNKSAEYPNMWFTSPTDDWMLQQGDMFVSPSHQEEQQQEQQHLPSPPPSAAMVSADWSIPLL</sequence>
<feature type="domain" description="C2H2-type" evidence="8">
    <location>
        <begin position="414"/>
        <end position="437"/>
    </location>
</feature>
<organism evidence="9 10">
    <name type="scientific">Lichtheimia corymbifera JMRC:FSU:9682</name>
    <dbReference type="NCBI Taxonomy" id="1263082"/>
    <lineage>
        <taxon>Eukaryota</taxon>
        <taxon>Fungi</taxon>
        <taxon>Fungi incertae sedis</taxon>
        <taxon>Mucoromycota</taxon>
        <taxon>Mucoromycotina</taxon>
        <taxon>Mucoromycetes</taxon>
        <taxon>Mucorales</taxon>
        <taxon>Lichtheimiaceae</taxon>
        <taxon>Lichtheimia</taxon>
    </lineage>
</organism>
<keyword evidence="6" id="KW-0862">Zinc</keyword>
<proteinExistence type="inferred from homology"/>
<comment type="caution">
    <text evidence="9">The sequence shown here is derived from an EMBL/GenBank/DDBJ whole genome shotgun (WGS) entry which is preliminary data.</text>
</comment>
<dbReference type="InterPro" id="IPR052127">
    <property type="entry name" value="STE12_transcription_factor"/>
</dbReference>
<reference evidence="9" key="1">
    <citation type="submission" date="2013-08" db="EMBL/GenBank/DDBJ databases">
        <title>Gene expansion shapes genome architecture in the human pathogen Lichtheimia corymbifera: an evolutionary genomics analysis in the ancient terrestrial Mucorales (Mucoromycotina).</title>
        <authorList>
            <person name="Schwartze V.U."/>
            <person name="Winter S."/>
            <person name="Shelest E."/>
            <person name="Marcet-Houben M."/>
            <person name="Horn F."/>
            <person name="Wehner S."/>
            <person name="Hoffmann K."/>
            <person name="Riege K."/>
            <person name="Sammeth M."/>
            <person name="Nowrousian M."/>
            <person name="Valiante V."/>
            <person name="Linde J."/>
            <person name="Jacobsen I.D."/>
            <person name="Marz M."/>
            <person name="Brakhage A.A."/>
            <person name="Gabaldon T."/>
            <person name="Bocker S."/>
            <person name="Voigt K."/>
        </authorList>
    </citation>
    <scope>NUCLEOTIDE SEQUENCE [LARGE SCALE GENOMIC DNA]</scope>
    <source>
        <strain evidence="9">FSU 9682</strain>
    </source>
</reference>
<evidence type="ECO:0000256" key="3">
    <source>
        <dbReference type="ARBA" id="ARBA00023163"/>
    </source>
</evidence>
<feature type="region of interest" description="Disordered" evidence="7">
    <location>
        <begin position="553"/>
        <end position="575"/>
    </location>
</feature>
<dbReference type="InterPro" id="IPR013087">
    <property type="entry name" value="Znf_C2H2_type"/>
</dbReference>
<dbReference type="AlphaFoldDB" id="A0A068RHJ5"/>
<dbReference type="OrthoDB" id="1095242at2759"/>
<keyword evidence="4" id="KW-0539">Nucleus</keyword>
<feature type="compositionally biased region" description="Polar residues" evidence="7">
    <location>
        <begin position="1"/>
        <end position="22"/>
    </location>
</feature>
<dbReference type="PANTHER" id="PTHR47427">
    <property type="entry name" value="PROTEIN STE12"/>
    <property type="match status" value="1"/>
</dbReference>